<sequence length="104" mass="12235">MPNTQVMTTMAGQPLRVEVDGHHYRVAADPVRWYERRAWWTEVDRAPKDQCPYLVDREVWQVQVTVDLPAGARRRRGAVRDRELRTLHLERDRATGGWDVVENL</sequence>
<name>A0A7M3SW25_9MICC</name>
<organism evidence="1 2">
    <name type="scientific">Rothia koreensis</name>
    <dbReference type="NCBI Taxonomy" id="592378"/>
    <lineage>
        <taxon>Bacteria</taxon>
        <taxon>Bacillati</taxon>
        <taxon>Actinomycetota</taxon>
        <taxon>Actinomycetes</taxon>
        <taxon>Micrococcales</taxon>
        <taxon>Micrococcaceae</taxon>
        <taxon>Rothia</taxon>
    </lineage>
</organism>
<keyword evidence="2" id="KW-1185">Reference proteome</keyword>
<accession>A0A7M3SW25</accession>
<dbReference type="EMBL" id="WOGT01000011">
    <property type="protein sequence ID" value="MUN55990.1"/>
    <property type="molecule type" value="Genomic_DNA"/>
</dbReference>
<dbReference type="AlphaFoldDB" id="A0A7M3SW25"/>
<evidence type="ECO:0000313" key="1">
    <source>
        <dbReference type="EMBL" id="MUN55990.1"/>
    </source>
</evidence>
<gene>
    <name evidence="1" type="ORF">GMA10_12355</name>
</gene>
<proteinExistence type="predicted"/>
<dbReference type="RefSeq" id="WP_129315862.1">
    <property type="nucleotide sequence ID" value="NZ_NOIQ01000013.1"/>
</dbReference>
<dbReference type="OrthoDB" id="5190586at2"/>
<dbReference type="Proteomes" id="UP000462152">
    <property type="component" value="Unassembled WGS sequence"/>
</dbReference>
<evidence type="ECO:0000313" key="2">
    <source>
        <dbReference type="Proteomes" id="UP000462152"/>
    </source>
</evidence>
<protein>
    <submittedName>
        <fullName evidence="1">Uncharacterized protein</fullName>
    </submittedName>
</protein>
<reference evidence="1 2" key="1">
    <citation type="submission" date="2019-12" db="EMBL/GenBank/DDBJ databases">
        <authorList>
            <person name="Li J."/>
            <person name="Shi Y."/>
            <person name="Xu G."/>
            <person name="Xiao D."/>
            <person name="Ran X."/>
        </authorList>
    </citation>
    <scope>NUCLEOTIDE SEQUENCE [LARGE SCALE GENOMIC DNA]</scope>
    <source>
        <strain evidence="1 2">JCM 15915</strain>
    </source>
</reference>
<comment type="caution">
    <text evidence="1">The sequence shown here is derived from an EMBL/GenBank/DDBJ whole genome shotgun (WGS) entry which is preliminary data.</text>
</comment>